<feature type="domain" description="Helicase ATP-binding" evidence="9">
    <location>
        <begin position="153"/>
        <end position="321"/>
    </location>
</feature>
<evidence type="ECO:0000259" key="10">
    <source>
        <dbReference type="PROSITE" id="PS51194"/>
    </source>
</evidence>
<evidence type="ECO:0000256" key="5">
    <source>
        <dbReference type="ARBA" id="ARBA00022806"/>
    </source>
</evidence>
<comment type="similarity">
    <text evidence="2">Belongs to the DEAD box helicase family. DEAH subfamily. FANCM sub-subfamily.</text>
</comment>
<dbReference type="GO" id="GO:0043138">
    <property type="term" value="F:3'-5' DNA helicase activity"/>
    <property type="evidence" value="ECO:0007669"/>
    <property type="project" value="InterPro"/>
</dbReference>
<feature type="region of interest" description="Disordered" evidence="8">
    <location>
        <begin position="1125"/>
        <end position="1156"/>
    </location>
</feature>
<feature type="domain" description="Helicase C-terminal" evidence="10">
    <location>
        <begin position="521"/>
        <end position="691"/>
    </location>
</feature>
<comment type="caution">
    <text evidence="11">The sequence shown here is derived from an EMBL/GenBank/DDBJ whole genome shotgun (WGS) entry which is preliminary data.</text>
</comment>
<evidence type="ECO:0000256" key="4">
    <source>
        <dbReference type="ARBA" id="ARBA00022801"/>
    </source>
</evidence>
<feature type="compositionally biased region" description="Basic and acidic residues" evidence="8">
    <location>
        <begin position="1132"/>
        <end position="1144"/>
    </location>
</feature>
<sequence>MGSKRQPTLAETWSGKQDPGFDFPGGSASNLKGGSSFSRGQGRGRGTWRKNEGSHTGNGRGQGPSRAKKRGGGGRGRGRGNSIRIPDSVISLEDDDDELCHQALGQFELADTEIAKALEAGAAAERIPGFDETAGETWIYPTNRPVRDYQFSIAETALFHNTFVSLPTGLGKTFIAAVVMYNYYRWYPNEIIVFMAPTRPLVAQQLDACHNIVGINPAVTVELTGQILPAKRETLWKEKRVFFLTPQVMQSDINRNFCIAEKVRCVVIDEAHKAVGNHSYAQVVSSIIKKNSHFRVLALSATPGNDVDAIQQVFKNLLISRVELRSDKSPDVLPYVHDREVETRVVSMDPFLVSIHEQMKDIFQVYTGKLMQQNILPRNGSSFGAYQLLQSRQRFRASPPPRLGQVERGYVEVTFSTCISLARSVELLNIHGLRSFYSFLQGLLLREKGSAVVASELRKKGVDAILKCVQEKLNISVENSSFNISASGLFDSLNESANPSLPQVASTNIDDYLQSHPKMKILKDIVVDHFKTFALRNESTRVMIFSQYRDSVQEIGNLLNLLKPQVKPMVFMGQAKTAGAGGRGLKQKEQVQVVEMFREGGFNVLVATSVGEEGLDIGDVDLIICFDSNKSPTRNIQRMGRTGRKRRGRIIFLLTEGREERLYRFSLTQQSSLQKNILDPAKLKPYLYLVSPKMVPAGIDPQCFKMSIILSSEHENYTNHRKMFQRKSEEVTLDDSDFIRPGNPTMKKKALKGPPRKTKTGTKKSDGCAKSSASEVNTIARCLELMEMKRSTQSKPLISTETIVIDDEHQIYTPPMADFDHHSVAIVDDDYDVLCTLFDIREVNAQSTAAACVHVPLQSGNFLWKTEYNDILHEDFLLSDFQFQTVKELVDSSVYAGSIDRYCKCGNPGSTDISLAENLDLANEFEEEFGHSFRSEIEPSKRFTKSPVRKSLSELQSVALPVIRKSLNASPIAEANSLKSSTPVVNSSTPVGARREVFDGLSKYFRADPHKKDNNVDEFDAGFIFDDENDSIFTGSWLGELETTATASSTPSCALRIVNNQTVNTSDVNRSTKPTSLQVKLCKYSEDPNAADDSSTASESEFAHVFIPSEIVSEKVAEACHTFKPEQSSYKSKHDSLPEMKLQESRIGSSNNSDQSNQLKTFLFEPNKMDLESTKSSPLQATAKLTSPDLGLRRRKFIFKKKTSGLSFNLSQVKEDASMDISTQIYNDLPASNSSSNILPKNSAQERLDQSSIIQVKPKILCTPKKYNPREIFSRVIDDSEIDFIPGTSSDEEEPSKCGDKCVEDANGNKDFDSDSTSWDPDELPATPPDAYKNTQGADLSSKLEKDKAGLSKRDTDFVFSPDRRNFPLASQFRNTFNRIVTTDGSPVKISSVLSSRFKSKKSCSLASSPKDRLGASRVSISRNQVFENSVVLSQPVTKTNVLTQDFAPEVQYLCTSPKPTSMLDTSNSIHNFETPKSKQTTPPIKKFKFVAKPNRTVNMTASPTLSESPSPIRRSYLSTSEVNQSGQVFSTPARASTCRSSYANFSSPIITSCLEMSSPDSEDIVFRKRGAARRIIDSDERLVATKPPARKLSKMKRKGNPFLLDEAAGTSDDTSLEDFDESNYVDDSFVCNGDDEEDELITNTQQQVMYLQSVKDIIPVRAGRIEEPLLPPAGQYNDDEMMYLNDSFCDEEVEYADVGVYTQCMIAAREEIEKEKSSGKPKRRLRPRR</sequence>
<dbReference type="GO" id="GO:0045003">
    <property type="term" value="P:double-strand break repair via synthesis-dependent strand annealing"/>
    <property type="evidence" value="ECO:0007669"/>
    <property type="project" value="TreeGrafter"/>
</dbReference>
<feature type="compositionally biased region" description="Basic residues" evidence="8">
    <location>
        <begin position="746"/>
        <end position="762"/>
    </location>
</feature>
<evidence type="ECO:0000256" key="6">
    <source>
        <dbReference type="ARBA" id="ARBA00022840"/>
    </source>
</evidence>
<dbReference type="Proteomes" id="UP000708208">
    <property type="component" value="Unassembled WGS sequence"/>
</dbReference>
<evidence type="ECO:0000256" key="3">
    <source>
        <dbReference type="ARBA" id="ARBA00022741"/>
    </source>
</evidence>
<feature type="compositionally biased region" description="Polar residues" evidence="8">
    <location>
        <begin position="1146"/>
        <end position="1156"/>
    </location>
</feature>
<name>A0A8J2LUD3_9HEXA</name>
<evidence type="ECO:0000259" key="9">
    <source>
        <dbReference type="PROSITE" id="PS51192"/>
    </source>
</evidence>
<dbReference type="GO" id="GO:0009378">
    <property type="term" value="F:four-way junction helicase activity"/>
    <property type="evidence" value="ECO:0007669"/>
    <property type="project" value="TreeGrafter"/>
</dbReference>
<dbReference type="CDD" id="cd12091">
    <property type="entry name" value="FANCM_ID"/>
    <property type="match status" value="1"/>
</dbReference>
<dbReference type="InterPro" id="IPR014001">
    <property type="entry name" value="Helicase_ATP-bd"/>
</dbReference>
<proteinExistence type="inferred from homology"/>
<keyword evidence="7" id="KW-0539">Nucleus</keyword>
<dbReference type="InterPro" id="IPR001650">
    <property type="entry name" value="Helicase_C-like"/>
</dbReference>
<dbReference type="PROSITE" id="PS51192">
    <property type="entry name" value="HELICASE_ATP_BIND_1"/>
    <property type="match status" value="1"/>
</dbReference>
<dbReference type="OrthoDB" id="6513042at2759"/>
<keyword evidence="5" id="KW-0347">Helicase</keyword>
<dbReference type="GO" id="GO:0005524">
    <property type="term" value="F:ATP binding"/>
    <property type="evidence" value="ECO:0007669"/>
    <property type="project" value="UniProtKB-KW"/>
</dbReference>
<dbReference type="PANTHER" id="PTHR14025">
    <property type="entry name" value="FANCONI ANEMIA GROUP M FANCM FAMILY MEMBER"/>
    <property type="match status" value="1"/>
</dbReference>
<dbReference type="GO" id="GO:0005634">
    <property type="term" value="C:nucleus"/>
    <property type="evidence" value="ECO:0007669"/>
    <property type="project" value="UniProtKB-SubCell"/>
</dbReference>
<dbReference type="Pfam" id="PF00270">
    <property type="entry name" value="DEAD"/>
    <property type="match status" value="1"/>
</dbReference>
<reference evidence="11" key="1">
    <citation type="submission" date="2021-06" db="EMBL/GenBank/DDBJ databases">
        <authorList>
            <person name="Hodson N. C."/>
            <person name="Mongue J. A."/>
            <person name="Jaron S. K."/>
        </authorList>
    </citation>
    <scope>NUCLEOTIDE SEQUENCE</scope>
</reference>
<evidence type="ECO:0000313" key="12">
    <source>
        <dbReference type="Proteomes" id="UP000708208"/>
    </source>
</evidence>
<dbReference type="CDD" id="cd18033">
    <property type="entry name" value="DEXDc_FANCM"/>
    <property type="match status" value="1"/>
</dbReference>
<keyword evidence="6" id="KW-0067">ATP-binding</keyword>
<keyword evidence="12" id="KW-1185">Reference proteome</keyword>
<dbReference type="InterPro" id="IPR011545">
    <property type="entry name" value="DEAD/DEAH_box_helicase_dom"/>
</dbReference>
<dbReference type="FunFam" id="3.40.50.300:FF:000861">
    <property type="entry name" value="Fanconi anemia, complementation group M"/>
    <property type="match status" value="1"/>
</dbReference>
<feature type="region of interest" description="Disordered" evidence="8">
    <location>
        <begin position="1"/>
        <end position="87"/>
    </location>
</feature>
<feature type="compositionally biased region" description="Polar residues" evidence="8">
    <location>
        <begin position="1"/>
        <end position="15"/>
    </location>
</feature>
<dbReference type="SMART" id="SM00490">
    <property type="entry name" value="HELICc"/>
    <property type="match status" value="1"/>
</dbReference>
<comment type="subcellular location">
    <subcellularLocation>
        <location evidence="1">Nucleus</location>
    </subcellularLocation>
</comment>
<feature type="compositionally biased region" description="Basic and acidic residues" evidence="8">
    <location>
        <begin position="1295"/>
        <end position="1313"/>
    </location>
</feature>
<keyword evidence="3" id="KW-0547">Nucleotide-binding</keyword>
<evidence type="ECO:0000256" key="1">
    <source>
        <dbReference type="ARBA" id="ARBA00004123"/>
    </source>
</evidence>
<dbReference type="EMBL" id="CAJVCH010571638">
    <property type="protein sequence ID" value="CAG7838061.1"/>
    <property type="molecule type" value="Genomic_DNA"/>
</dbReference>
<dbReference type="InterPro" id="IPR039686">
    <property type="entry name" value="FANCM/Mph1-like_ID"/>
</dbReference>
<keyword evidence="4" id="KW-0378">Hydrolase</keyword>
<feature type="compositionally biased region" description="Basic residues" evidence="8">
    <location>
        <begin position="66"/>
        <end position="78"/>
    </location>
</feature>
<dbReference type="PROSITE" id="PS51194">
    <property type="entry name" value="HELICASE_CTER"/>
    <property type="match status" value="1"/>
</dbReference>
<dbReference type="GO" id="GO:0036297">
    <property type="term" value="P:interstrand cross-link repair"/>
    <property type="evidence" value="ECO:0007669"/>
    <property type="project" value="TreeGrafter"/>
</dbReference>
<evidence type="ECO:0000256" key="2">
    <source>
        <dbReference type="ARBA" id="ARBA00009889"/>
    </source>
</evidence>
<dbReference type="GO" id="GO:0000400">
    <property type="term" value="F:four-way junction DNA binding"/>
    <property type="evidence" value="ECO:0007669"/>
    <property type="project" value="TreeGrafter"/>
</dbReference>
<evidence type="ECO:0000256" key="8">
    <source>
        <dbReference type="SAM" id="MobiDB-lite"/>
    </source>
</evidence>
<dbReference type="GO" id="GO:0016787">
    <property type="term" value="F:hydrolase activity"/>
    <property type="evidence" value="ECO:0007669"/>
    <property type="project" value="UniProtKB-KW"/>
</dbReference>
<dbReference type="InterPro" id="IPR044749">
    <property type="entry name" value="FANCM_DEXDc"/>
</dbReference>
<feature type="region of interest" description="Disordered" evidence="8">
    <location>
        <begin position="1284"/>
        <end position="1348"/>
    </location>
</feature>
<protein>
    <recommendedName>
        <fullName evidence="13">Fanconi anemia group M protein</fullName>
    </recommendedName>
</protein>
<evidence type="ECO:0000256" key="7">
    <source>
        <dbReference type="ARBA" id="ARBA00023242"/>
    </source>
</evidence>
<gene>
    <name evidence="11" type="ORF">AFUS01_LOCUS47076</name>
</gene>
<accession>A0A8J2LUD3</accession>
<organism evidence="11 12">
    <name type="scientific">Allacma fusca</name>
    <dbReference type="NCBI Taxonomy" id="39272"/>
    <lineage>
        <taxon>Eukaryota</taxon>
        <taxon>Metazoa</taxon>
        <taxon>Ecdysozoa</taxon>
        <taxon>Arthropoda</taxon>
        <taxon>Hexapoda</taxon>
        <taxon>Collembola</taxon>
        <taxon>Symphypleona</taxon>
        <taxon>Sminthuridae</taxon>
        <taxon>Allacma</taxon>
    </lineage>
</organism>
<dbReference type="Pfam" id="PF00271">
    <property type="entry name" value="Helicase_C"/>
    <property type="match status" value="1"/>
</dbReference>
<evidence type="ECO:0000313" key="11">
    <source>
        <dbReference type="EMBL" id="CAG7838061.1"/>
    </source>
</evidence>
<dbReference type="PANTHER" id="PTHR14025:SF20">
    <property type="entry name" value="FANCONI ANEMIA GROUP M PROTEIN"/>
    <property type="match status" value="1"/>
</dbReference>
<dbReference type="SMART" id="SM00487">
    <property type="entry name" value="DEXDc"/>
    <property type="match status" value="1"/>
</dbReference>
<evidence type="ECO:0008006" key="13">
    <source>
        <dbReference type="Google" id="ProtNLM"/>
    </source>
</evidence>
<feature type="region of interest" description="Disordered" evidence="8">
    <location>
        <begin position="735"/>
        <end position="769"/>
    </location>
</feature>